<keyword evidence="1" id="KW-0812">Transmembrane</keyword>
<gene>
    <name evidence="2" type="ORF">ICHIAU1_10350</name>
</gene>
<keyword evidence="3" id="KW-1185">Reference proteome</keyword>
<evidence type="ECO:0000256" key="1">
    <source>
        <dbReference type="SAM" id="Phobius"/>
    </source>
</evidence>
<dbReference type="EMBL" id="AP022345">
    <property type="protein sequence ID" value="BBU68752.1"/>
    <property type="molecule type" value="Genomic_DNA"/>
</dbReference>
<evidence type="ECO:0000313" key="2">
    <source>
        <dbReference type="EMBL" id="BBU68752.1"/>
    </source>
</evidence>
<protein>
    <submittedName>
        <fullName evidence="2">Uncharacterized protein</fullName>
    </submittedName>
</protein>
<reference evidence="3" key="1">
    <citation type="submission" date="2020-01" db="EMBL/GenBank/DDBJ databases">
        <title>Phosphoaccumulans saitamaens gen. nov., sp. nov., a polyphosphate accumulating bacterium isolated from surface river water.</title>
        <authorList>
            <person name="Watanabe K."/>
            <person name="Suda W."/>
        </authorList>
    </citation>
    <scope>NUCLEOTIDE SEQUENCE [LARGE SCALE GENOMIC DNA]</scope>
    <source>
        <strain evidence="3">ICHIAU1</strain>
    </source>
</reference>
<feature type="transmembrane region" description="Helical" evidence="1">
    <location>
        <begin position="12"/>
        <end position="33"/>
    </location>
</feature>
<dbReference type="RefSeq" id="WP_162050490.1">
    <property type="nucleotide sequence ID" value="NZ_AP022345.1"/>
</dbReference>
<accession>A0A7R6TMQ3</accession>
<sequence>MILDVLKNERFSVIFTSLMMFLSGASLYVDFAAPNDVYWFQRSGALIVLAGVNLQYAKLVALWKKALERETAVEPVESRVASGQGISLLQTAKESETTRAFAIRIHDIVTEKSAKDGIAVFLIVFGTTMWGYGDLPFKGQGPTTHSTGPAAKSAAGPVNSSVIPKEPLWLTTS</sequence>
<feature type="transmembrane region" description="Helical" evidence="1">
    <location>
        <begin position="39"/>
        <end position="57"/>
    </location>
</feature>
<proteinExistence type="predicted"/>
<evidence type="ECO:0000313" key="3">
    <source>
        <dbReference type="Proteomes" id="UP000463961"/>
    </source>
</evidence>
<organism evidence="2 3">
    <name type="scientific">Fluviibacter phosphoraccumulans</name>
    <dbReference type="NCBI Taxonomy" id="1751046"/>
    <lineage>
        <taxon>Bacteria</taxon>
        <taxon>Pseudomonadati</taxon>
        <taxon>Pseudomonadota</taxon>
        <taxon>Betaproteobacteria</taxon>
        <taxon>Rhodocyclales</taxon>
        <taxon>Fluviibacteraceae</taxon>
        <taxon>Fluviibacter</taxon>
    </lineage>
</organism>
<dbReference type="Proteomes" id="UP000463961">
    <property type="component" value="Chromosome"/>
</dbReference>
<name>A0A7R6TMQ3_9RHOO</name>
<keyword evidence="1" id="KW-1133">Transmembrane helix</keyword>
<dbReference type="AlphaFoldDB" id="A0A7R6TMQ3"/>
<keyword evidence="1" id="KW-0472">Membrane</keyword>